<dbReference type="EMBL" id="BK059109">
    <property type="protein sequence ID" value="DAE31744.1"/>
    <property type="molecule type" value="Genomic_DNA"/>
</dbReference>
<sequence>MKQNEDGSYTATLGSYKDTDYHKYIDKYGKHFNKKLCEHACKQMVNYNGTSHTWTAD</sequence>
<name>A0A8S5RK26_9VIRU</name>
<organism evidence="1">
    <name type="scientific">virus sp. ctBM815</name>
    <dbReference type="NCBI Taxonomy" id="2825806"/>
    <lineage>
        <taxon>Viruses</taxon>
    </lineage>
</organism>
<protein>
    <submittedName>
        <fullName evidence="1">Uncharacterized protein</fullName>
    </submittedName>
</protein>
<proteinExistence type="predicted"/>
<reference evidence="1" key="1">
    <citation type="journal article" date="2021" name="Proc. Natl. Acad. Sci. U.S.A.">
        <title>A Catalog of Tens of Thousands of Viruses from Human Metagenomes Reveals Hidden Associations with Chronic Diseases.</title>
        <authorList>
            <person name="Tisza M.J."/>
            <person name="Buck C.B."/>
        </authorList>
    </citation>
    <scope>NUCLEOTIDE SEQUENCE</scope>
    <source>
        <strain evidence="1">CtBM815</strain>
    </source>
</reference>
<evidence type="ECO:0000313" key="1">
    <source>
        <dbReference type="EMBL" id="DAE31744.1"/>
    </source>
</evidence>
<accession>A0A8S5RK26</accession>